<dbReference type="Proteomes" id="UP000238163">
    <property type="component" value="Unassembled WGS sequence"/>
</dbReference>
<comment type="caution">
    <text evidence="2">The sequence shown here is derived from an EMBL/GenBank/DDBJ whole genome shotgun (WGS) entry which is preliminary data.</text>
</comment>
<reference evidence="2 3" key="2">
    <citation type="submission" date="2018-03" db="EMBL/GenBank/DDBJ databases">
        <title>Genetic Diversity and Phenotypic Plasticity of AHL Mediated Quorum Sensing in Environmental Strains of Vibrio mediterranei.</title>
        <authorList>
            <person name="Lantoine F."/>
            <person name="Vouve F."/>
        </authorList>
    </citation>
    <scope>NUCLEOTIDE SEQUENCE [LARGE SCALE GENOMIC DNA]</scope>
    <source>
        <strain evidence="2 3">17LN0615E</strain>
    </source>
</reference>
<evidence type="ECO:0000313" key="2">
    <source>
        <dbReference type="EMBL" id="PRQ64535.1"/>
    </source>
</evidence>
<name>A0ABX5D7T5_9VIBR</name>
<sequence length="228" mass="25662">MKRFVLLFTVMVSVGLSPLSSATEIEQSDVFSSSSTGVTQFHAKEWGLTALDWQRYQSLMNSPLTYDMQKDNPVEVLAIFARNDEERARFAALLVEFDKARTEGILALDVAYRQAWKTLYPNLQPIGDGLPKRVVLFVSQSCLECMSSLKTWRSKGVGVDVYMVDANQDDEALRLWASKAGIRQNDVENQYITLNHDTRGLWFHLAKGKSVPVALAKEGEQWSVITPP</sequence>
<dbReference type="InterPro" id="IPR022293">
    <property type="entry name" value="Integrating-conj_element"/>
</dbReference>
<proteinExistence type="predicted"/>
<feature type="chain" id="PRO_5047073260" evidence="1">
    <location>
        <begin position="23"/>
        <end position="228"/>
    </location>
</feature>
<feature type="signal peptide" evidence="1">
    <location>
        <begin position="1"/>
        <end position="22"/>
    </location>
</feature>
<evidence type="ECO:0000256" key="1">
    <source>
        <dbReference type="SAM" id="SignalP"/>
    </source>
</evidence>
<keyword evidence="1" id="KW-0732">Signal</keyword>
<accession>A0ABX5D7T5</accession>
<organism evidence="2 3">
    <name type="scientific">Vibrio mediterranei</name>
    <dbReference type="NCBI Taxonomy" id="689"/>
    <lineage>
        <taxon>Bacteria</taxon>
        <taxon>Pseudomonadati</taxon>
        <taxon>Pseudomonadota</taxon>
        <taxon>Gammaproteobacteria</taxon>
        <taxon>Vibrionales</taxon>
        <taxon>Vibrionaceae</taxon>
        <taxon>Vibrio</taxon>
    </lineage>
</organism>
<gene>
    <name evidence="2" type="ORF">COR51_26925</name>
</gene>
<dbReference type="EMBL" id="NWTN01000047">
    <property type="protein sequence ID" value="PRQ64535.1"/>
    <property type="molecule type" value="Genomic_DNA"/>
</dbReference>
<keyword evidence="3" id="KW-1185">Reference proteome</keyword>
<reference evidence="2 3" key="1">
    <citation type="submission" date="2017-09" db="EMBL/GenBank/DDBJ databases">
        <authorList>
            <person name="Girard L."/>
            <person name="Lami R."/>
            <person name="Suzuki M."/>
            <person name="Baudart J."/>
        </authorList>
    </citation>
    <scope>NUCLEOTIDE SEQUENCE [LARGE SCALE GENOMIC DNA]</scope>
    <source>
        <strain evidence="2 3">17LN0615E</strain>
    </source>
</reference>
<dbReference type="RefSeq" id="WP_096444475.1">
    <property type="nucleotide sequence ID" value="NZ_NWTN01000047.1"/>
</dbReference>
<evidence type="ECO:0000313" key="3">
    <source>
        <dbReference type="Proteomes" id="UP000238163"/>
    </source>
</evidence>
<protein>
    <submittedName>
        <fullName evidence="2">TIGR03759 family integrating conjugative element protein</fullName>
    </submittedName>
</protein>
<dbReference type="NCBIfam" id="TIGR03759">
    <property type="entry name" value="conj_TIGR03759"/>
    <property type="match status" value="1"/>
</dbReference>